<dbReference type="GO" id="GO:0030687">
    <property type="term" value="C:preribosome, large subunit precursor"/>
    <property type="evidence" value="ECO:0007669"/>
    <property type="project" value="TreeGrafter"/>
</dbReference>
<sequence length="553" mass="63237">MGKSKTKNQKKSRATANHVAEQNYSAVPHSFVFHRGQIGKNVGQLIQDVRRVMEPFTAESLKVRKRNVLKDFVAIAGPLGVTHFMIFTKTSNTINMRLARLPKGPTLHFRVLKYSLIKDVVSSLKKHRMHEQQFTHHPLLVLNNFGCDGMHIKLMATMFQNMFPSINVHKVNLNNIKRCVLVNYDPDTQEIEFRHYSLKVVPVGMSRGVKKLMQEKFPNMSKFEDISELLMKGANLSESEAEQDGDHNITELPQVYAGRGNMASQQSAVRLTEIGPRMSLQLIKIQEGMGEGNVLYHSIISKTEEEIQEILERKEAQIREKQQRKKKQEKNVAEKKEKLEEHKKKSLQGIKRKLNSDAEEDSEVEDPGLQDGQKAAVESDDEAEYYRQAVGEEPDEGELKRILVFKAALHTVRFCCDKLAYQVFFFFFFFFFSPRPSAAKKRKSSEKPHGLLKKQKFSNSKPRKGAMSPNKSGRGDKSEKGRKTFGGKKWQHGKNTKPEGQAFRTKKFGDRDNKFGGKKKFLGKKNDSTSKSRSQKFKPGFKKQGFKQRKGKG</sequence>
<reference evidence="5 6" key="1">
    <citation type="journal article" date="2014" name="Nat. Genet.">
        <title>Whole-genome sequence of a flatfish provides insights into ZW sex chromosome evolution and adaptation to a benthic lifestyle.</title>
        <authorList>
            <person name="Chen S."/>
            <person name="Zhang G."/>
            <person name="Shao C."/>
            <person name="Huang Q."/>
            <person name="Liu G."/>
            <person name="Zhang P."/>
            <person name="Song W."/>
            <person name="An N."/>
            <person name="Chalopin D."/>
            <person name="Volff J.N."/>
            <person name="Hong Y."/>
            <person name="Li Q."/>
            <person name="Sha Z."/>
            <person name="Zhou H."/>
            <person name="Xie M."/>
            <person name="Yu Q."/>
            <person name="Liu Y."/>
            <person name="Xiang H."/>
            <person name="Wang N."/>
            <person name="Wu K."/>
            <person name="Yang C."/>
            <person name="Zhou Q."/>
            <person name="Liao X."/>
            <person name="Yang L."/>
            <person name="Hu Q."/>
            <person name="Zhang J."/>
            <person name="Meng L."/>
            <person name="Jin L."/>
            <person name="Tian Y."/>
            <person name="Lian J."/>
            <person name="Yang J."/>
            <person name="Miao G."/>
            <person name="Liu S."/>
            <person name="Liang Z."/>
            <person name="Yan F."/>
            <person name="Li Y."/>
            <person name="Sun B."/>
            <person name="Zhang H."/>
            <person name="Zhang J."/>
            <person name="Zhu Y."/>
            <person name="Du M."/>
            <person name="Zhao Y."/>
            <person name="Schartl M."/>
            <person name="Tang Q."/>
            <person name="Wang J."/>
        </authorList>
    </citation>
    <scope>NUCLEOTIDE SEQUENCE</scope>
</reference>
<dbReference type="PROSITE" id="PS50833">
    <property type="entry name" value="BRIX"/>
    <property type="match status" value="1"/>
</dbReference>
<feature type="region of interest" description="Disordered" evidence="2">
    <location>
        <begin position="321"/>
        <end position="384"/>
    </location>
</feature>
<evidence type="ECO:0000313" key="5">
    <source>
        <dbReference type="Ensembl" id="ENSCSEP00000032749.1"/>
    </source>
</evidence>
<keyword evidence="3" id="KW-1133">Transmembrane helix</keyword>
<dbReference type="AlphaFoldDB" id="A0A3P8X176"/>
<dbReference type="PANTHER" id="PTHR12661:SF5">
    <property type="entry name" value="SUPPRESSOR OF SWI4 1 HOMOLOG"/>
    <property type="match status" value="1"/>
</dbReference>
<feature type="compositionally biased region" description="Basic residues" evidence="2">
    <location>
        <begin position="439"/>
        <end position="464"/>
    </location>
</feature>
<dbReference type="GO" id="GO:0005730">
    <property type="term" value="C:nucleolus"/>
    <property type="evidence" value="ECO:0007669"/>
    <property type="project" value="UniProtKB-SubCell"/>
</dbReference>
<organism evidence="5 6">
    <name type="scientific">Cynoglossus semilaevis</name>
    <name type="common">Tongue sole</name>
    <dbReference type="NCBI Taxonomy" id="244447"/>
    <lineage>
        <taxon>Eukaryota</taxon>
        <taxon>Metazoa</taxon>
        <taxon>Chordata</taxon>
        <taxon>Craniata</taxon>
        <taxon>Vertebrata</taxon>
        <taxon>Euteleostomi</taxon>
        <taxon>Actinopterygii</taxon>
        <taxon>Neopterygii</taxon>
        <taxon>Teleostei</taxon>
        <taxon>Neoteleostei</taxon>
        <taxon>Acanthomorphata</taxon>
        <taxon>Carangaria</taxon>
        <taxon>Pleuronectiformes</taxon>
        <taxon>Pleuronectoidei</taxon>
        <taxon>Cynoglossidae</taxon>
        <taxon>Cynoglossinae</taxon>
        <taxon>Cynoglossus</taxon>
    </lineage>
</organism>
<dbReference type="GO" id="GO:0019843">
    <property type="term" value="F:rRNA binding"/>
    <property type="evidence" value="ECO:0007669"/>
    <property type="project" value="InterPro"/>
</dbReference>
<feature type="region of interest" description="Disordered" evidence="2">
    <location>
        <begin position="439"/>
        <end position="553"/>
    </location>
</feature>
<protein>
    <submittedName>
        <fullName evidence="5">Peter pan homolog</fullName>
    </submittedName>
</protein>
<dbReference type="InterPro" id="IPR007109">
    <property type="entry name" value="Brix"/>
</dbReference>
<feature type="domain" description="Brix" evidence="4">
    <location>
        <begin position="28"/>
        <end position="291"/>
    </location>
</feature>
<name>A0A3P8X176_CYNSE</name>
<keyword evidence="3" id="KW-0812">Transmembrane</keyword>
<dbReference type="GO" id="GO:0006364">
    <property type="term" value="P:rRNA processing"/>
    <property type="evidence" value="ECO:0007669"/>
    <property type="project" value="InterPro"/>
</dbReference>
<feature type="compositionally biased region" description="Basic and acidic residues" evidence="2">
    <location>
        <begin position="473"/>
        <end position="482"/>
    </location>
</feature>
<dbReference type="SMART" id="SM00879">
    <property type="entry name" value="Brix"/>
    <property type="match status" value="1"/>
</dbReference>
<dbReference type="Proteomes" id="UP000265120">
    <property type="component" value="Chromosome 17"/>
</dbReference>
<comment type="subcellular location">
    <subcellularLocation>
        <location evidence="1">Nucleus</location>
        <location evidence="1">Nucleolus</location>
    </subcellularLocation>
</comment>
<proteinExistence type="predicted"/>
<feature type="compositionally biased region" description="Basic residues" evidence="2">
    <location>
        <begin position="533"/>
        <end position="553"/>
    </location>
</feature>
<evidence type="ECO:0000313" key="6">
    <source>
        <dbReference type="Proteomes" id="UP000265120"/>
    </source>
</evidence>
<dbReference type="PANTHER" id="PTHR12661">
    <property type="entry name" value="PETER PAN-RELATED"/>
    <property type="match status" value="1"/>
</dbReference>
<dbReference type="Pfam" id="PF04427">
    <property type="entry name" value="Brix"/>
    <property type="match status" value="1"/>
</dbReference>
<feature type="compositionally biased region" description="Basic residues" evidence="2">
    <location>
        <begin position="483"/>
        <end position="495"/>
    </location>
</feature>
<evidence type="ECO:0000256" key="2">
    <source>
        <dbReference type="SAM" id="MobiDB-lite"/>
    </source>
</evidence>
<evidence type="ECO:0000256" key="3">
    <source>
        <dbReference type="SAM" id="Phobius"/>
    </source>
</evidence>
<dbReference type="InParanoid" id="A0A3P8X176"/>
<dbReference type="STRING" id="244447.ENSCSEP00000032749"/>
<accession>A0A3P8X176</accession>
<feature type="transmembrane region" description="Helical" evidence="3">
    <location>
        <begin position="68"/>
        <end position="87"/>
    </location>
</feature>
<feature type="compositionally biased region" description="Basic residues" evidence="2">
    <location>
        <begin position="344"/>
        <end position="353"/>
    </location>
</feature>
<feature type="compositionally biased region" description="Basic and acidic residues" evidence="2">
    <location>
        <begin position="329"/>
        <end position="343"/>
    </location>
</feature>
<keyword evidence="3" id="KW-0472">Membrane</keyword>
<reference evidence="5" key="3">
    <citation type="submission" date="2025-09" db="UniProtKB">
        <authorList>
            <consortium name="Ensembl"/>
        </authorList>
    </citation>
    <scope>IDENTIFICATION</scope>
</reference>
<dbReference type="GeneTree" id="ENSGT00530000064158"/>
<evidence type="ECO:0000259" key="4">
    <source>
        <dbReference type="PROSITE" id="PS50833"/>
    </source>
</evidence>
<dbReference type="OMA" id="CCDKLAY"/>
<keyword evidence="6" id="KW-1185">Reference proteome</keyword>
<dbReference type="InterPro" id="IPR045112">
    <property type="entry name" value="PPAN-like"/>
</dbReference>
<reference evidence="5" key="2">
    <citation type="submission" date="2025-08" db="UniProtKB">
        <authorList>
            <consortium name="Ensembl"/>
        </authorList>
    </citation>
    <scope>IDENTIFICATION</scope>
</reference>
<dbReference type="Ensembl" id="ENSCSET00000033172.1">
    <property type="protein sequence ID" value="ENSCSEP00000032749.1"/>
    <property type="gene ID" value="ENSCSEG00000021023.1"/>
</dbReference>
<evidence type="ECO:0000256" key="1">
    <source>
        <dbReference type="ARBA" id="ARBA00004604"/>
    </source>
</evidence>
<dbReference type="GO" id="GO:0000027">
    <property type="term" value="P:ribosomal large subunit assembly"/>
    <property type="evidence" value="ECO:0007669"/>
    <property type="project" value="TreeGrafter"/>
</dbReference>
<feature type="compositionally biased region" description="Acidic residues" evidence="2">
    <location>
        <begin position="357"/>
        <end position="368"/>
    </location>
</feature>